<dbReference type="Pfam" id="PF00512">
    <property type="entry name" value="HisKA"/>
    <property type="match status" value="1"/>
</dbReference>
<dbReference type="InterPro" id="IPR036097">
    <property type="entry name" value="HisK_dim/P_sf"/>
</dbReference>
<dbReference type="RefSeq" id="WP_188916326.1">
    <property type="nucleotide sequence ID" value="NZ_BMQV01000001.1"/>
</dbReference>
<dbReference type="Proteomes" id="UP000654367">
    <property type="component" value="Unassembled WGS sequence"/>
</dbReference>
<dbReference type="InterPro" id="IPR036890">
    <property type="entry name" value="HATPase_C_sf"/>
</dbReference>
<comment type="caution">
    <text evidence="11">The sequence shown here is derived from an EMBL/GenBank/DDBJ whole genome shotgun (WGS) entry which is preliminary data.</text>
</comment>
<dbReference type="CDD" id="cd17546">
    <property type="entry name" value="REC_hyHK_CKI1_RcsC-like"/>
    <property type="match status" value="1"/>
</dbReference>
<dbReference type="Gene3D" id="3.30.565.10">
    <property type="entry name" value="Histidine kinase-like ATPase, C-terminal domain"/>
    <property type="match status" value="1"/>
</dbReference>
<dbReference type="SMART" id="SM00387">
    <property type="entry name" value="HATPase_c"/>
    <property type="match status" value="1"/>
</dbReference>
<gene>
    <name evidence="11" type="ORF">GCM10009409_00390</name>
</gene>
<evidence type="ECO:0000313" key="12">
    <source>
        <dbReference type="Proteomes" id="UP000654367"/>
    </source>
</evidence>
<evidence type="ECO:0000259" key="9">
    <source>
        <dbReference type="PROSITE" id="PS50109"/>
    </source>
</evidence>
<dbReference type="Pfam" id="PF02518">
    <property type="entry name" value="HATPase_c"/>
    <property type="match status" value="1"/>
</dbReference>
<dbReference type="EC" id="2.7.13.3" evidence="2"/>
<dbReference type="InterPro" id="IPR011006">
    <property type="entry name" value="CheY-like_superfamily"/>
</dbReference>
<evidence type="ECO:0000256" key="1">
    <source>
        <dbReference type="ARBA" id="ARBA00000085"/>
    </source>
</evidence>
<feature type="domain" description="Response regulatory" evidence="10">
    <location>
        <begin position="660"/>
        <end position="776"/>
    </location>
</feature>
<dbReference type="PROSITE" id="PS50110">
    <property type="entry name" value="RESPONSE_REGULATORY"/>
    <property type="match status" value="1"/>
</dbReference>
<sequence length="776" mass="86631">MEPATHTVDEANRLKALQQLHLLDSAPEEQFDHMTRFVQTYFNVPICLVSLIDDDRQWFKSKQGLDVCETGRDESFCGHAIHSSDVFVVEDTLSDPRFADNPLVTDKPNIRFYAGYPLQTAGGHRIGTLCIIDSTPRTFSYRDKQHLQDFGKIVEGLIAQQSAEIEIDKQNSLMQGLISLITNKAPRWGRKTVALTLSCAVFVISLLLAYYTDNQQIVAQADVIAELSQREATIDSRWHYAVFVLAGGSLALLMYFLLRLPANLSKMLHILSVNQIRNERRFRDAIEALGDGFIIFDKQQNVAVYNEKFISMYPKLSKILRKGTSYKELRLNDTVRGLVKDPQFLDVDDIRHNEPERIIELTDGRWIKIVERPMRDGGIVGFHIDITDIKRNEIALIEARQKAETANLVKSKFLANVSHEVRTPLNGIMGLLDVMLDDESLSSEQQFYLSTMLESSNSLLKILNDILDVSKIEAGKLILISEPFELNATLESAGRLMSTNAKSSGLALDIALPNSELSLLGDKGRLRQLVLNILSNAIKFTNQGKVSLTATYEHISDLEVNVIIRITDTGIGIPKSMLNHVLEPFTQVDTSARKQHAGTGLGLAISNNLVKLMHGTLNIDSEEQLGTQICITLPFPLAKPIKMSSQALIENLHVKAKDLSILLADDDKTNQLVMKALFANVNYTIDIVNDGVEAVCAAQQKQYDIILMDIYMPNMDGMSASKHIRANSLSSATPIIAFTANAMEGDKQRFLEAGMDDYISKPINKITLLNILSKFV</sequence>
<dbReference type="PRINTS" id="PR00344">
    <property type="entry name" value="BCTRLSENSOR"/>
</dbReference>
<dbReference type="SUPFAM" id="SSF55874">
    <property type="entry name" value="ATPase domain of HSP90 chaperone/DNA topoisomerase II/histidine kinase"/>
    <property type="match status" value="1"/>
</dbReference>
<reference evidence="12" key="1">
    <citation type="journal article" date="2019" name="Int. J. Syst. Evol. Microbiol.">
        <title>The Global Catalogue of Microorganisms (GCM) 10K type strain sequencing project: providing services to taxonomists for standard genome sequencing and annotation.</title>
        <authorList>
            <consortium name="The Broad Institute Genomics Platform"/>
            <consortium name="The Broad Institute Genome Sequencing Center for Infectious Disease"/>
            <person name="Wu L."/>
            <person name="Ma J."/>
        </authorList>
    </citation>
    <scope>NUCLEOTIDE SEQUENCE [LARGE SCALE GENOMIC DNA]</scope>
    <source>
        <strain evidence="12">JCM 32304</strain>
    </source>
</reference>
<dbReference type="Pfam" id="PF12860">
    <property type="entry name" value="PAS_7"/>
    <property type="match status" value="1"/>
</dbReference>
<evidence type="ECO:0000313" key="11">
    <source>
        <dbReference type="EMBL" id="GGP37478.1"/>
    </source>
</evidence>
<dbReference type="InterPro" id="IPR001789">
    <property type="entry name" value="Sig_transdc_resp-reg_receiver"/>
</dbReference>
<keyword evidence="6" id="KW-0902">Two-component regulatory system</keyword>
<dbReference type="SUPFAM" id="SSF47384">
    <property type="entry name" value="Homodimeric domain of signal transducing histidine kinase"/>
    <property type="match status" value="1"/>
</dbReference>
<dbReference type="SUPFAM" id="SSF55781">
    <property type="entry name" value="GAF domain-like"/>
    <property type="match status" value="1"/>
</dbReference>
<keyword evidence="3 7" id="KW-0597">Phosphoprotein</keyword>
<keyword evidence="8" id="KW-0472">Membrane</keyword>
<comment type="catalytic activity">
    <reaction evidence="1">
        <text>ATP + protein L-histidine = ADP + protein N-phospho-L-histidine.</text>
        <dbReference type="EC" id="2.7.13.3"/>
    </reaction>
</comment>
<organism evidence="11 12">
    <name type="scientific">Shewanella saliphila</name>
    <dbReference type="NCBI Taxonomy" id="2282698"/>
    <lineage>
        <taxon>Bacteria</taxon>
        <taxon>Pseudomonadati</taxon>
        <taxon>Pseudomonadota</taxon>
        <taxon>Gammaproteobacteria</taxon>
        <taxon>Alteromonadales</taxon>
        <taxon>Shewanellaceae</taxon>
        <taxon>Shewanella</taxon>
    </lineage>
</organism>
<dbReference type="Gene3D" id="1.10.287.130">
    <property type="match status" value="1"/>
</dbReference>
<dbReference type="InterPro" id="IPR005467">
    <property type="entry name" value="His_kinase_dom"/>
</dbReference>
<dbReference type="CDD" id="cd00082">
    <property type="entry name" value="HisKA"/>
    <property type="match status" value="1"/>
</dbReference>
<dbReference type="SMART" id="SM00448">
    <property type="entry name" value="REC"/>
    <property type="match status" value="1"/>
</dbReference>
<dbReference type="PROSITE" id="PS50109">
    <property type="entry name" value="HIS_KIN"/>
    <property type="match status" value="1"/>
</dbReference>
<evidence type="ECO:0000256" key="6">
    <source>
        <dbReference type="ARBA" id="ARBA00023012"/>
    </source>
</evidence>
<proteinExistence type="predicted"/>
<dbReference type="Gene3D" id="3.30.450.40">
    <property type="match status" value="1"/>
</dbReference>
<dbReference type="InterPro" id="IPR003594">
    <property type="entry name" value="HATPase_dom"/>
</dbReference>
<evidence type="ECO:0000256" key="4">
    <source>
        <dbReference type="ARBA" id="ARBA00022679"/>
    </source>
</evidence>
<keyword evidence="8" id="KW-0812">Transmembrane</keyword>
<dbReference type="Gene3D" id="3.30.450.20">
    <property type="entry name" value="PAS domain"/>
    <property type="match status" value="1"/>
</dbReference>
<evidence type="ECO:0000259" key="10">
    <source>
        <dbReference type="PROSITE" id="PS50110"/>
    </source>
</evidence>
<accession>A0ABQ2Q103</accession>
<dbReference type="InterPro" id="IPR004358">
    <property type="entry name" value="Sig_transdc_His_kin-like_C"/>
</dbReference>
<dbReference type="InterPro" id="IPR035965">
    <property type="entry name" value="PAS-like_dom_sf"/>
</dbReference>
<feature type="transmembrane region" description="Helical" evidence="8">
    <location>
        <begin position="238"/>
        <end position="258"/>
    </location>
</feature>
<evidence type="ECO:0000256" key="5">
    <source>
        <dbReference type="ARBA" id="ARBA00022777"/>
    </source>
</evidence>
<keyword evidence="12" id="KW-1185">Reference proteome</keyword>
<name>A0ABQ2Q103_9GAMM</name>
<dbReference type="SUPFAM" id="SSF52172">
    <property type="entry name" value="CheY-like"/>
    <property type="match status" value="1"/>
</dbReference>
<dbReference type="SMART" id="SM00388">
    <property type="entry name" value="HisKA"/>
    <property type="match status" value="1"/>
</dbReference>
<feature type="transmembrane region" description="Helical" evidence="8">
    <location>
        <begin position="193"/>
        <end position="211"/>
    </location>
</feature>
<keyword evidence="5" id="KW-0418">Kinase</keyword>
<dbReference type="EMBL" id="BMQV01000001">
    <property type="protein sequence ID" value="GGP37478.1"/>
    <property type="molecule type" value="Genomic_DNA"/>
</dbReference>
<protein>
    <recommendedName>
        <fullName evidence="2">histidine kinase</fullName>
        <ecNumber evidence="2">2.7.13.3</ecNumber>
    </recommendedName>
</protein>
<dbReference type="SUPFAM" id="SSF55785">
    <property type="entry name" value="PYP-like sensor domain (PAS domain)"/>
    <property type="match status" value="1"/>
</dbReference>
<dbReference type="Gene3D" id="3.40.50.2300">
    <property type="match status" value="1"/>
</dbReference>
<evidence type="ECO:0000256" key="7">
    <source>
        <dbReference type="PROSITE-ProRule" id="PRU00169"/>
    </source>
</evidence>
<evidence type="ECO:0000256" key="3">
    <source>
        <dbReference type="ARBA" id="ARBA00022553"/>
    </source>
</evidence>
<keyword evidence="4" id="KW-0808">Transferase</keyword>
<dbReference type="InterPro" id="IPR003661">
    <property type="entry name" value="HisK_dim/P_dom"/>
</dbReference>
<dbReference type="InterPro" id="IPR003018">
    <property type="entry name" value="GAF"/>
</dbReference>
<dbReference type="SMART" id="SM00065">
    <property type="entry name" value="GAF"/>
    <property type="match status" value="1"/>
</dbReference>
<dbReference type="PANTHER" id="PTHR45339">
    <property type="entry name" value="HYBRID SIGNAL TRANSDUCTION HISTIDINE KINASE J"/>
    <property type="match status" value="1"/>
</dbReference>
<dbReference type="CDD" id="cd16922">
    <property type="entry name" value="HATPase_EvgS-ArcB-TorS-like"/>
    <property type="match status" value="1"/>
</dbReference>
<dbReference type="PANTHER" id="PTHR45339:SF1">
    <property type="entry name" value="HYBRID SIGNAL TRANSDUCTION HISTIDINE KINASE J"/>
    <property type="match status" value="1"/>
</dbReference>
<dbReference type="Pfam" id="PF01590">
    <property type="entry name" value="GAF"/>
    <property type="match status" value="1"/>
</dbReference>
<feature type="modified residue" description="4-aspartylphosphate" evidence="7">
    <location>
        <position position="709"/>
    </location>
</feature>
<dbReference type="InterPro" id="IPR029016">
    <property type="entry name" value="GAF-like_dom_sf"/>
</dbReference>
<evidence type="ECO:0000256" key="8">
    <source>
        <dbReference type="SAM" id="Phobius"/>
    </source>
</evidence>
<evidence type="ECO:0000256" key="2">
    <source>
        <dbReference type="ARBA" id="ARBA00012438"/>
    </source>
</evidence>
<dbReference type="Pfam" id="PF00072">
    <property type="entry name" value="Response_reg"/>
    <property type="match status" value="1"/>
</dbReference>
<keyword evidence="8" id="KW-1133">Transmembrane helix</keyword>
<feature type="domain" description="Histidine kinase" evidence="9">
    <location>
        <begin position="416"/>
        <end position="637"/>
    </location>
</feature>